<gene>
    <name evidence="2" type="ORF">WJX73_010445</name>
</gene>
<sequence length="558" mass="59175">MYLNNRCIRSRLYCSTSSPAQAEAVGLDASRLKASKVALLPWLMPGDHLVACSPAELKARLARSLTSGPLAPFQAFQDAHVLNAVGTALNQSTPLASGHLQFSSTGHVGQDWMTQQPPEQSPSWLNPQYHSGSSTQMAHGMGSFVELLASPDPPAEQPSSTLTLNMPIDAAMAVIDQQLAVLDPDCLHEESASDSEPQAASQGSKRVSGSTAAQISRASKVQATQPAPHSPSQPKFQVSRSGRVRVPPVAFWANQRVQRDPQTGELTISGFADQLSAPQKPVSPKGRAGAKPSRGAYQPGPSRSKAAGGASQESVPAPKAVAHSAAGSEDDSDGGGDVWADEDSDEEAEDVWNPYQVAALKVAYLREEDPAKPGFWASVAKHVPGKSAQACFAKLYEGHPTPAAACKAPKPRRYLAAAQMGPKPSASMTAAAGAGRKLPPAATRKWAREARWHQRAAPHFHHPDADADADGSALHPQAAANGQRKGTKAEQQATGEQLPADLLEAMERQERADRYIDALVARRGHASTWAGQDGLAELDDGVQDSVDEDSEKDYYFSD</sequence>
<evidence type="ECO:0000313" key="2">
    <source>
        <dbReference type="EMBL" id="KAK9794041.1"/>
    </source>
</evidence>
<feature type="region of interest" description="Disordered" evidence="1">
    <location>
        <begin position="108"/>
        <end position="137"/>
    </location>
</feature>
<keyword evidence="3" id="KW-1185">Reference proteome</keyword>
<accession>A0AAW1NTJ1</accession>
<evidence type="ECO:0000256" key="1">
    <source>
        <dbReference type="SAM" id="MobiDB-lite"/>
    </source>
</evidence>
<protein>
    <recommendedName>
        <fullName evidence="4">Myb-like domain-containing protein</fullName>
    </recommendedName>
</protein>
<feature type="region of interest" description="Disordered" evidence="1">
    <location>
        <begin position="273"/>
        <end position="352"/>
    </location>
</feature>
<dbReference type="EMBL" id="JALJOQ010000144">
    <property type="protein sequence ID" value="KAK9794041.1"/>
    <property type="molecule type" value="Genomic_DNA"/>
</dbReference>
<feature type="compositionally biased region" description="Acidic residues" evidence="1">
    <location>
        <begin position="539"/>
        <end position="551"/>
    </location>
</feature>
<dbReference type="Gene3D" id="1.10.10.60">
    <property type="entry name" value="Homeodomain-like"/>
    <property type="match status" value="1"/>
</dbReference>
<feature type="region of interest" description="Disordered" evidence="1">
    <location>
        <begin position="418"/>
        <end position="441"/>
    </location>
</feature>
<feature type="compositionally biased region" description="Polar residues" evidence="1">
    <location>
        <begin position="194"/>
        <end position="236"/>
    </location>
</feature>
<organism evidence="2 3">
    <name type="scientific">Symbiochloris irregularis</name>
    <dbReference type="NCBI Taxonomy" id="706552"/>
    <lineage>
        <taxon>Eukaryota</taxon>
        <taxon>Viridiplantae</taxon>
        <taxon>Chlorophyta</taxon>
        <taxon>core chlorophytes</taxon>
        <taxon>Trebouxiophyceae</taxon>
        <taxon>Trebouxiales</taxon>
        <taxon>Trebouxiaceae</taxon>
        <taxon>Symbiochloris</taxon>
    </lineage>
</organism>
<name>A0AAW1NTJ1_9CHLO</name>
<feature type="region of interest" description="Disordered" evidence="1">
    <location>
        <begin position="539"/>
        <end position="558"/>
    </location>
</feature>
<evidence type="ECO:0000313" key="3">
    <source>
        <dbReference type="Proteomes" id="UP001465755"/>
    </source>
</evidence>
<proteinExistence type="predicted"/>
<dbReference type="Proteomes" id="UP001465755">
    <property type="component" value="Unassembled WGS sequence"/>
</dbReference>
<comment type="caution">
    <text evidence="2">The sequence shown here is derived from an EMBL/GenBank/DDBJ whole genome shotgun (WGS) entry which is preliminary data.</text>
</comment>
<feature type="region of interest" description="Disordered" evidence="1">
    <location>
        <begin position="460"/>
        <end position="497"/>
    </location>
</feature>
<evidence type="ECO:0008006" key="4">
    <source>
        <dbReference type="Google" id="ProtNLM"/>
    </source>
</evidence>
<feature type="compositionally biased region" description="Acidic residues" evidence="1">
    <location>
        <begin position="328"/>
        <end position="350"/>
    </location>
</feature>
<reference evidence="2 3" key="1">
    <citation type="journal article" date="2024" name="Nat. Commun.">
        <title>Phylogenomics reveals the evolutionary origins of lichenization in chlorophyte algae.</title>
        <authorList>
            <person name="Puginier C."/>
            <person name="Libourel C."/>
            <person name="Otte J."/>
            <person name="Skaloud P."/>
            <person name="Haon M."/>
            <person name="Grisel S."/>
            <person name="Petersen M."/>
            <person name="Berrin J.G."/>
            <person name="Delaux P.M."/>
            <person name="Dal Grande F."/>
            <person name="Keller J."/>
        </authorList>
    </citation>
    <scope>NUCLEOTIDE SEQUENCE [LARGE SCALE GENOMIC DNA]</scope>
    <source>
        <strain evidence="2 3">SAG 2036</strain>
    </source>
</reference>
<dbReference type="AlphaFoldDB" id="A0AAW1NTJ1"/>
<feature type="region of interest" description="Disordered" evidence="1">
    <location>
        <begin position="188"/>
        <end position="241"/>
    </location>
</feature>